<dbReference type="PANTHER" id="PTHR43698">
    <property type="entry name" value="RIBD C-TERMINAL DOMAIN CONTAINING PROTEIN"/>
    <property type="match status" value="1"/>
</dbReference>
<dbReference type="InterPro" id="IPR014710">
    <property type="entry name" value="RmlC-like_jellyroll"/>
</dbReference>
<dbReference type="Proteomes" id="UP000060699">
    <property type="component" value="Chromosome"/>
</dbReference>
<dbReference type="InterPro" id="IPR011051">
    <property type="entry name" value="RmlC_Cupin_sf"/>
</dbReference>
<reference evidence="1 2" key="1">
    <citation type="submission" date="2015-12" db="EMBL/GenBank/DDBJ databases">
        <title>Complete genome of Roseateles depolymerans KCTC 42856.</title>
        <authorList>
            <person name="Kim K.M."/>
        </authorList>
    </citation>
    <scope>NUCLEOTIDE SEQUENCE [LARGE SCALE GENOMIC DNA]</scope>
    <source>
        <strain evidence="1 2">KCTC 42856</strain>
    </source>
</reference>
<dbReference type="SUPFAM" id="SSF51182">
    <property type="entry name" value="RmlC-like cupins"/>
    <property type="match status" value="1"/>
</dbReference>
<dbReference type="Pfam" id="PF07883">
    <property type="entry name" value="Cupin_2"/>
    <property type="match status" value="1"/>
</dbReference>
<dbReference type="KEGG" id="rdp:RD2015_4770"/>
<keyword evidence="2" id="KW-1185">Reference proteome</keyword>
<dbReference type="AlphaFoldDB" id="A0A0U3CKS7"/>
<sequence precursor="true">MKSSTASALIALSATGLCSPADAAATDASTAAQAATPASARTAPLIVTKVGTAPSMNGAPENFTGRVRVEMLHVPTAPWRSSSASVTFEPGARTVWHTHPVGQTLIVTAGAGQVQRWGGPLESIRAGDVVWIPAGVKHWHGATATAAMTHIAITESLDGKSVDWLEPATDEQIGR</sequence>
<dbReference type="InterPro" id="IPR013096">
    <property type="entry name" value="Cupin_2"/>
</dbReference>
<dbReference type="STRING" id="76731.RD2015_4770"/>
<dbReference type="CDD" id="cd02233">
    <property type="entry name" value="cupin_HNL-like"/>
    <property type="match status" value="1"/>
</dbReference>
<protein>
    <submittedName>
        <fullName evidence="1">Transcriptional regulator</fullName>
    </submittedName>
</protein>
<dbReference type="InterPro" id="IPR047263">
    <property type="entry name" value="HNL-like_cupin"/>
</dbReference>
<dbReference type="OrthoDB" id="9802489at2"/>
<evidence type="ECO:0000313" key="1">
    <source>
        <dbReference type="EMBL" id="ALV09208.1"/>
    </source>
</evidence>
<dbReference type="RefSeq" id="WP_083525958.1">
    <property type="nucleotide sequence ID" value="NZ_CP013729.1"/>
</dbReference>
<dbReference type="PATRIC" id="fig|76731.3.peg.4889"/>
<dbReference type="Gene3D" id="2.60.120.10">
    <property type="entry name" value="Jelly Rolls"/>
    <property type="match status" value="1"/>
</dbReference>
<dbReference type="EMBL" id="CP013729">
    <property type="protein sequence ID" value="ALV09208.1"/>
    <property type="molecule type" value="Genomic_DNA"/>
</dbReference>
<name>A0A0U3CKS7_9BURK</name>
<accession>A0A0U3CKS7</accession>
<organism evidence="1 2">
    <name type="scientific">Roseateles depolymerans</name>
    <dbReference type="NCBI Taxonomy" id="76731"/>
    <lineage>
        <taxon>Bacteria</taxon>
        <taxon>Pseudomonadati</taxon>
        <taxon>Pseudomonadota</taxon>
        <taxon>Betaproteobacteria</taxon>
        <taxon>Burkholderiales</taxon>
        <taxon>Sphaerotilaceae</taxon>
        <taxon>Roseateles</taxon>
    </lineage>
</organism>
<gene>
    <name evidence="1" type="ORF">RD2015_4770</name>
</gene>
<proteinExistence type="predicted"/>
<evidence type="ECO:0000313" key="2">
    <source>
        <dbReference type="Proteomes" id="UP000060699"/>
    </source>
</evidence>
<dbReference type="PANTHER" id="PTHR43698:SF1">
    <property type="entry name" value="BLL4564 PROTEIN"/>
    <property type="match status" value="1"/>
</dbReference>